<dbReference type="AlphaFoldDB" id="A0A804KBP7"/>
<evidence type="ECO:0000313" key="3">
    <source>
        <dbReference type="Proteomes" id="UP000012960"/>
    </source>
</evidence>
<evidence type="ECO:0000313" key="2">
    <source>
        <dbReference type="EnsemblPlants" id="Ma08_p28280.1"/>
    </source>
</evidence>
<dbReference type="EnsemblPlants" id="Ma08_t28280.1">
    <property type="protein sequence ID" value="Ma08_p28280.1"/>
    <property type="gene ID" value="Ma08_g28280"/>
</dbReference>
<reference evidence="1" key="1">
    <citation type="submission" date="2021-03" db="EMBL/GenBank/DDBJ databases">
        <authorList>
            <consortium name="Genoscope - CEA"/>
            <person name="William W."/>
        </authorList>
    </citation>
    <scope>NUCLEOTIDE SEQUENCE</scope>
    <source>
        <strain evidence="1">Doubled-haploid Pahang</strain>
    </source>
</reference>
<accession>A0A804KBP7</accession>
<organism evidence="2 3">
    <name type="scientific">Musa acuminata subsp. malaccensis</name>
    <name type="common">Wild banana</name>
    <name type="synonym">Musa malaccensis</name>
    <dbReference type="NCBI Taxonomy" id="214687"/>
    <lineage>
        <taxon>Eukaryota</taxon>
        <taxon>Viridiplantae</taxon>
        <taxon>Streptophyta</taxon>
        <taxon>Embryophyta</taxon>
        <taxon>Tracheophyta</taxon>
        <taxon>Spermatophyta</taxon>
        <taxon>Magnoliopsida</taxon>
        <taxon>Liliopsida</taxon>
        <taxon>Zingiberales</taxon>
        <taxon>Musaceae</taxon>
        <taxon>Musa</taxon>
    </lineage>
</organism>
<protein>
    <submittedName>
        <fullName evidence="1">(wild Malaysian banana) hypothetical protein</fullName>
    </submittedName>
</protein>
<keyword evidence="3" id="KW-1185">Reference proteome</keyword>
<proteinExistence type="predicted"/>
<reference evidence="2" key="2">
    <citation type="submission" date="2021-05" db="UniProtKB">
        <authorList>
            <consortium name="EnsemblPlants"/>
        </authorList>
    </citation>
    <scope>IDENTIFICATION</scope>
    <source>
        <strain evidence="2">subsp. malaccensis</strain>
    </source>
</reference>
<dbReference type="EMBL" id="HG996472">
    <property type="protein sequence ID" value="CAG1832986.1"/>
    <property type="molecule type" value="Genomic_DNA"/>
</dbReference>
<evidence type="ECO:0000313" key="1">
    <source>
        <dbReference type="EMBL" id="CAG1832986.1"/>
    </source>
</evidence>
<name>A0A804KBP7_MUSAM</name>
<gene>
    <name evidence="1" type="ORF">GSMUA_89060.1</name>
</gene>
<dbReference type="Gramene" id="Ma08_t28280.1">
    <property type="protein sequence ID" value="Ma08_p28280.1"/>
    <property type="gene ID" value="Ma08_g28280"/>
</dbReference>
<dbReference type="InParanoid" id="A0A804KBP7"/>
<dbReference type="Proteomes" id="UP000012960">
    <property type="component" value="Unplaced"/>
</dbReference>
<sequence length="150" mass="16850">MKWWDPCESPGWLSSCDSVGQLMGFKKGLNRRFPFEKEKQKRRPNGSLPSVCSPLDLLDLNQSSYGATVGFRSLCFQGARTREMDLGSKKRILEEGEQTVQWKGKEASTQEHAAPHFALAVVLGSRWGIDHVVKIADEMTARKGQELNLL</sequence>